<dbReference type="Proteomes" id="UP000286288">
    <property type="component" value="Unassembled WGS sequence"/>
</dbReference>
<keyword evidence="6 7" id="KW-0472">Membrane</keyword>
<feature type="transmembrane region" description="Helical" evidence="7">
    <location>
        <begin position="87"/>
        <end position="111"/>
    </location>
</feature>
<feature type="transmembrane region" description="Helical" evidence="7">
    <location>
        <begin position="216"/>
        <end position="236"/>
    </location>
</feature>
<comment type="subcellular location">
    <subcellularLocation>
        <location evidence="1 7">Cell membrane</location>
        <topology evidence="1 7">Multi-pass membrane protein</topology>
    </subcellularLocation>
</comment>
<gene>
    <name evidence="9" type="ORF">DW084_15925</name>
</gene>
<dbReference type="PANTHER" id="PTHR43227">
    <property type="entry name" value="BLL4140 PROTEIN"/>
    <property type="match status" value="1"/>
</dbReference>
<dbReference type="InterPro" id="IPR000515">
    <property type="entry name" value="MetI-like"/>
</dbReference>
<name>A0A1V8ZVE6_ENTCA</name>
<feature type="transmembrane region" description="Helical" evidence="7">
    <location>
        <begin position="123"/>
        <end position="143"/>
    </location>
</feature>
<dbReference type="GO" id="GO:0005886">
    <property type="term" value="C:plasma membrane"/>
    <property type="evidence" value="ECO:0007669"/>
    <property type="project" value="UniProtKB-SubCell"/>
</dbReference>
<feature type="transmembrane region" description="Helical" evidence="7">
    <location>
        <begin position="276"/>
        <end position="295"/>
    </location>
</feature>
<keyword evidence="3" id="KW-1003">Cell membrane</keyword>
<reference evidence="9 10" key="1">
    <citation type="submission" date="2018-08" db="EMBL/GenBank/DDBJ databases">
        <title>A genome reference for cultivated species of the human gut microbiota.</title>
        <authorList>
            <person name="Zou Y."/>
            <person name="Xue W."/>
            <person name="Luo G."/>
        </authorList>
    </citation>
    <scope>NUCLEOTIDE SEQUENCE [LARGE SCALE GENOMIC DNA]</scope>
    <source>
        <strain evidence="9 10">AF48-16</strain>
    </source>
</reference>
<proteinExistence type="inferred from homology"/>
<evidence type="ECO:0000256" key="3">
    <source>
        <dbReference type="ARBA" id="ARBA00022475"/>
    </source>
</evidence>
<accession>A0A1V8ZVE6</accession>
<feature type="domain" description="ABC transmembrane type-1" evidence="8">
    <location>
        <begin position="83"/>
        <end position="297"/>
    </location>
</feature>
<dbReference type="GO" id="GO:0055085">
    <property type="term" value="P:transmembrane transport"/>
    <property type="evidence" value="ECO:0007669"/>
    <property type="project" value="InterPro"/>
</dbReference>
<protein>
    <submittedName>
        <fullName evidence="9">Sugar ABC transporter permease</fullName>
    </submittedName>
</protein>
<dbReference type="Pfam" id="PF00528">
    <property type="entry name" value="BPD_transp_1"/>
    <property type="match status" value="1"/>
</dbReference>
<keyword evidence="2 7" id="KW-0813">Transport</keyword>
<evidence type="ECO:0000256" key="2">
    <source>
        <dbReference type="ARBA" id="ARBA00022448"/>
    </source>
</evidence>
<sequence length="310" mass="35260">MELSVEKESKKEKKKWFSRDQLFFLGMILPGIIFILIFSYGPMFGLLMAFQDYVPAKGVLGSEFVGFEHFRYLFSLPDIFLVTKNTIFIAFWKIIFNTIVPILFAILLNEVRVKWMKRSIQTIVYLPHFLSWVILASVVVNLFSLDGTVNQILQNFGVEPLNFLGSNQLFPRLLIGTDVWKSFGYSSIVYLAAITSIDPGLYEAATMDGASWSKKVWHVTLPGMMPFILLMTILSLPNILNAGFDQIYNLYSPVVYQSGDIIDTYVYRIGLIGRDYSLGTAVGLVKSVIGLFLIWSSNKIAEKKTDRVMF</sequence>
<dbReference type="EMBL" id="QRMZ01000027">
    <property type="protein sequence ID" value="RHK04553.1"/>
    <property type="molecule type" value="Genomic_DNA"/>
</dbReference>
<evidence type="ECO:0000313" key="10">
    <source>
        <dbReference type="Proteomes" id="UP000286288"/>
    </source>
</evidence>
<dbReference type="SUPFAM" id="SSF161098">
    <property type="entry name" value="MetI-like"/>
    <property type="match status" value="1"/>
</dbReference>
<keyword evidence="5 7" id="KW-1133">Transmembrane helix</keyword>
<organism evidence="9 10">
    <name type="scientific">Enterococcus casseliflavus</name>
    <name type="common">Enterococcus flavescens</name>
    <dbReference type="NCBI Taxonomy" id="37734"/>
    <lineage>
        <taxon>Bacteria</taxon>
        <taxon>Bacillati</taxon>
        <taxon>Bacillota</taxon>
        <taxon>Bacilli</taxon>
        <taxon>Lactobacillales</taxon>
        <taxon>Enterococcaceae</taxon>
        <taxon>Enterococcus</taxon>
    </lineage>
</organism>
<keyword evidence="4 7" id="KW-0812">Transmembrane</keyword>
<dbReference type="RefSeq" id="WP_005232878.1">
    <property type="nucleotide sequence ID" value="NZ_CABGTX010000003.1"/>
</dbReference>
<evidence type="ECO:0000256" key="6">
    <source>
        <dbReference type="ARBA" id="ARBA00023136"/>
    </source>
</evidence>
<evidence type="ECO:0000259" key="8">
    <source>
        <dbReference type="PROSITE" id="PS50928"/>
    </source>
</evidence>
<evidence type="ECO:0000256" key="1">
    <source>
        <dbReference type="ARBA" id="ARBA00004651"/>
    </source>
</evidence>
<comment type="caution">
    <text evidence="9">The sequence shown here is derived from an EMBL/GenBank/DDBJ whole genome shotgun (WGS) entry which is preliminary data.</text>
</comment>
<dbReference type="AlphaFoldDB" id="A0A1V8ZVE6"/>
<feature type="transmembrane region" description="Helical" evidence="7">
    <location>
        <begin position="21"/>
        <end position="40"/>
    </location>
</feature>
<comment type="similarity">
    <text evidence="7">Belongs to the binding-protein-dependent transport system permease family.</text>
</comment>
<evidence type="ECO:0000256" key="4">
    <source>
        <dbReference type="ARBA" id="ARBA00022692"/>
    </source>
</evidence>
<dbReference type="PROSITE" id="PS50928">
    <property type="entry name" value="ABC_TM1"/>
    <property type="match status" value="1"/>
</dbReference>
<dbReference type="InterPro" id="IPR035906">
    <property type="entry name" value="MetI-like_sf"/>
</dbReference>
<evidence type="ECO:0000256" key="5">
    <source>
        <dbReference type="ARBA" id="ARBA00022989"/>
    </source>
</evidence>
<dbReference type="GeneID" id="15140658"/>
<dbReference type="PANTHER" id="PTHR43227:SF11">
    <property type="entry name" value="BLL4140 PROTEIN"/>
    <property type="match status" value="1"/>
</dbReference>
<evidence type="ECO:0000256" key="7">
    <source>
        <dbReference type="RuleBase" id="RU363032"/>
    </source>
</evidence>
<dbReference type="Gene3D" id="1.10.3720.10">
    <property type="entry name" value="MetI-like"/>
    <property type="match status" value="1"/>
</dbReference>
<feature type="transmembrane region" description="Helical" evidence="7">
    <location>
        <begin position="183"/>
        <end position="204"/>
    </location>
</feature>
<dbReference type="CDD" id="cd06261">
    <property type="entry name" value="TM_PBP2"/>
    <property type="match status" value="1"/>
</dbReference>
<evidence type="ECO:0000313" key="9">
    <source>
        <dbReference type="EMBL" id="RHK04553.1"/>
    </source>
</evidence>
<dbReference type="InterPro" id="IPR050809">
    <property type="entry name" value="UgpAE/MalFG_permease"/>
</dbReference>